<organism evidence="5 6">
    <name type="scientific">Bathycoccus prasinos</name>
    <dbReference type="NCBI Taxonomy" id="41875"/>
    <lineage>
        <taxon>Eukaryota</taxon>
        <taxon>Viridiplantae</taxon>
        <taxon>Chlorophyta</taxon>
        <taxon>Mamiellophyceae</taxon>
        <taxon>Mamiellales</taxon>
        <taxon>Bathycoccaceae</taxon>
        <taxon>Bathycoccus</taxon>
    </lineage>
</organism>
<dbReference type="Pfam" id="PF00244">
    <property type="entry name" value="14-3-3"/>
    <property type="match status" value="2"/>
</dbReference>
<feature type="compositionally biased region" description="Basic and acidic residues" evidence="3">
    <location>
        <begin position="129"/>
        <end position="142"/>
    </location>
</feature>
<evidence type="ECO:0000313" key="5">
    <source>
        <dbReference type="EMBL" id="CCO16163.1"/>
    </source>
</evidence>
<evidence type="ECO:0000256" key="1">
    <source>
        <dbReference type="ARBA" id="ARBA00006141"/>
    </source>
</evidence>
<dbReference type="Gene3D" id="1.20.190.20">
    <property type="entry name" value="14-3-3 domain"/>
    <property type="match status" value="2"/>
</dbReference>
<name>K8F3N6_9CHLO</name>
<dbReference type="OrthoDB" id="10260625at2759"/>
<reference evidence="5 6" key="1">
    <citation type="submission" date="2011-10" db="EMBL/GenBank/DDBJ databases">
        <authorList>
            <person name="Genoscope - CEA"/>
        </authorList>
    </citation>
    <scope>NUCLEOTIDE SEQUENCE [LARGE SCALE GENOMIC DNA]</scope>
    <source>
        <strain evidence="5 6">RCC 1105</strain>
    </source>
</reference>
<protein>
    <recommendedName>
        <fullName evidence="4">14-3-3 domain-containing protein</fullName>
    </recommendedName>
</protein>
<dbReference type="RefSeq" id="XP_007513638.1">
    <property type="nucleotide sequence ID" value="XM_007513576.1"/>
</dbReference>
<gene>
    <name evidence="5" type="ORF">Bathy04g00680</name>
</gene>
<dbReference type="PRINTS" id="PR00305">
    <property type="entry name" value="1433ZETA"/>
</dbReference>
<dbReference type="SUPFAM" id="SSF48445">
    <property type="entry name" value="14-3-3 protein"/>
    <property type="match status" value="2"/>
</dbReference>
<dbReference type="STRING" id="41875.K8F3N6"/>
<sequence length="359" mass="41129">MRALCALLFCDVTKDSLLSYYTHTLTIFKTDMRQIMKELVVTIDEDLDPQERNMLSVASKNETTRRRQQWVCVQTNIGQIKRENMGEDFLNIAREYQEKIEDELKEICKETIDLVEGVLLPRLLGGTEHYEQQHQEEQKQGEQGEQGEQEAQQQQQHHESPKTVTALLSEASKEHSPRYKSDQKIFYLKMIGDYYRYLAEIQRGEARIPHAMRSQDAYEKALEIARDPKAGVATTHPVRLGLSLNYSVFHHEIREDTKSALEIAQTALDEGLEDLDALTDNARAYKDAALILKLIKDNISMWQSYTSSSESSGGGNKEEENKKEKDAGLNAAQEQLSKTRIEEDDKEDAAVTNKENNKE</sequence>
<evidence type="ECO:0000259" key="4">
    <source>
        <dbReference type="SMART" id="SM00101"/>
    </source>
</evidence>
<proteinExistence type="inferred from homology"/>
<dbReference type="InterPro" id="IPR036815">
    <property type="entry name" value="14-3-3_dom_sf"/>
</dbReference>
<keyword evidence="2" id="KW-0175">Coiled coil</keyword>
<dbReference type="AlphaFoldDB" id="K8F3N6"/>
<evidence type="ECO:0000256" key="3">
    <source>
        <dbReference type="SAM" id="MobiDB-lite"/>
    </source>
</evidence>
<dbReference type="eggNOG" id="KOG0841">
    <property type="taxonomic scope" value="Eukaryota"/>
</dbReference>
<dbReference type="CDD" id="cd08774">
    <property type="entry name" value="14-3-3"/>
    <property type="match status" value="1"/>
</dbReference>
<feature type="coiled-coil region" evidence="2">
    <location>
        <begin position="261"/>
        <end position="288"/>
    </location>
</feature>
<dbReference type="PANTHER" id="PTHR18860">
    <property type="entry name" value="14-3-3 PROTEIN"/>
    <property type="match status" value="1"/>
</dbReference>
<dbReference type="EMBL" id="FO082275">
    <property type="protein sequence ID" value="CCO16163.1"/>
    <property type="molecule type" value="Genomic_DNA"/>
</dbReference>
<evidence type="ECO:0000313" key="6">
    <source>
        <dbReference type="Proteomes" id="UP000198341"/>
    </source>
</evidence>
<keyword evidence="6" id="KW-1185">Reference proteome</keyword>
<evidence type="ECO:0000256" key="2">
    <source>
        <dbReference type="SAM" id="Coils"/>
    </source>
</evidence>
<dbReference type="SMART" id="SM00101">
    <property type="entry name" value="14_3_3"/>
    <property type="match status" value="1"/>
</dbReference>
<accession>K8F3N6</accession>
<dbReference type="KEGG" id="bpg:Bathy04g00680"/>
<dbReference type="Proteomes" id="UP000198341">
    <property type="component" value="Chromosome 4"/>
</dbReference>
<feature type="compositionally biased region" description="Basic and acidic residues" evidence="3">
    <location>
        <begin position="316"/>
        <end position="327"/>
    </location>
</feature>
<comment type="similarity">
    <text evidence="1">Belongs to the 14-3-3 family.</text>
</comment>
<dbReference type="InterPro" id="IPR023410">
    <property type="entry name" value="14-3-3_domain"/>
</dbReference>
<dbReference type="GeneID" id="19016094"/>
<dbReference type="InterPro" id="IPR000308">
    <property type="entry name" value="14-3-3"/>
</dbReference>
<feature type="domain" description="14-3-3" evidence="4">
    <location>
        <begin position="26"/>
        <end position="319"/>
    </location>
</feature>
<feature type="region of interest" description="Disordered" evidence="3">
    <location>
        <begin position="129"/>
        <end position="163"/>
    </location>
</feature>
<feature type="region of interest" description="Disordered" evidence="3">
    <location>
        <begin position="305"/>
        <end position="359"/>
    </location>
</feature>